<proteinExistence type="predicted"/>
<protein>
    <submittedName>
        <fullName evidence="1">Uncharacterized protein</fullName>
    </submittedName>
</protein>
<organism evidence="1 2">
    <name type="scientific">Favolaschia claudopus</name>
    <dbReference type="NCBI Taxonomy" id="2862362"/>
    <lineage>
        <taxon>Eukaryota</taxon>
        <taxon>Fungi</taxon>
        <taxon>Dikarya</taxon>
        <taxon>Basidiomycota</taxon>
        <taxon>Agaricomycotina</taxon>
        <taxon>Agaricomycetes</taxon>
        <taxon>Agaricomycetidae</taxon>
        <taxon>Agaricales</taxon>
        <taxon>Marasmiineae</taxon>
        <taxon>Mycenaceae</taxon>
        <taxon>Favolaschia</taxon>
    </lineage>
</organism>
<evidence type="ECO:0000313" key="2">
    <source>
        <dbReference type="Proteomes" id="UP001362999"/>
    </source>
</evidence>
<evidence type="ECO:0000313" key="1">
    <source>
        <dbReference type="EMBL" id="KAK6984204.1"/>
    </source>
</evidence>
<reference evidence="1 2" key="1">
    <citation type="journal article" date="2024" name="J Genomics">
        <title>Draft genome sequencing and assembly of Favolaschia claudopus CIRM-BRFM 2984 isolated from oak limbs.</title>
        <authorList>
            <person name="Navarro D."/>
            <person name="Drula E."/>
            <person name="Chaduli D."/>
            <person name="Cazenave R."/>
            <person name="Ahrendt S."/>
            <person name="Wang J."/>
            <person name="Lipzen A."/>
            <person name="Daum C."/>
            <person name="Barry K."/>
            <person name="Grigoriev I.V."/>
            <person name="Favel A."/>
            <person name="Rosso M.N."/>
            <person name="Martin F."/>
        </authorList>
    </citation>
    <scope>NUCLEOTIDE SEQUENCE [LARGE SCALE GENOMIC DNA]</scope>
    <source>
        <strain evidence="1 2">CIRM-BRFM 2984</strain>
    </source>
</reference>
<comment type="caution">
    <text evidence="1">The sequence shown here is derived from an EMBL/GenBank/DDBJ whole genome shotgun (WGS) entry which is preliminary data.</text>
</comment>
<dbReference type="AlphaFoldDB" id="A0AAV9ZJ03"/>
<sequence>MLGPLGLAAATPDLEVRILKHQNTKLFVSHSIPTRFPRTKAYLATFRLPQRPPMLGPLGLAAATPDLEVRILTHQKAKVYVSPSILARFPQTKTPTATFRLPQRPPMLGPLGLAAATPDLEVRILTHQKAKVYVSPSILARFPQTKTPTATFRLPQRPPMLGPLGLAAGTPDLEVRNLNHQNINQFVSHSILAHFPQTNTSPVTIESPPAPAVLRFVGVAAGTSCSTSEF</sequence>
<keyword evidence="2" id="KW-1185">Reference proteome</keyword>
<name>A0AAV9ZJ03_9AGAR</name>
<gene>
    <name evidence="1" type="ORF">R3P38DRAFT_3292459</name>
</gene>
<dbReference type="Proteomes" id="UP001362999">
    <property type="component" value="Unassembled WGS sequence"/>
</dbReference>
<dbReference type="EMBL" id="JAWWNJ010000140">
    <property type="protein sequence ID" value="KAK6984204.1"/>
    <property type="molecule type" value="Genomic_DNA"/>
</dbReference>
<accession>A0AAV9ZJ03</accession>